<keyword evidence="5" id="KW-1003">Cell membrane</keyword>
<organism evidence="12 13">
    <name type="scientific">Chitinophaga ginsengisegetis</name>
    <dbReference type="NCBI Taxonomy" id="393003"/>
    <lineage>
        <taxon>Bacteria</taxon>
        <taxon>Pseudomonadati</taxon>
        <taxon>Bacteroidota</taxon>
        <taxon>Chitinophagia</taxon>
        <taxon>Chitinophagales</taxon>
        <taxon>Chitinophagaceae</taxon>
        <taxon>Chitinophaga</taxon>
    </lineage>
</organism>
<evidence type="ECO:0000256" key="11">
    <source>
        <dbReference type="SAM" id="Phobius"/>
    </source>
</evidence>
<dbReference type="InterPro" id="IPR011701">
    <property type="entry name" value="MFS"/>
</dbReference>
<keyword evidence="7" id="KW-0762">Sugar transport</keyword>
<evidence type="ECO:0000313" key="13">
    <source>
        <dbReference type="Proteomes" id="UP000190166"/>
    </source>
</evidence>
<keyword evidence="13" id="KW-1185">Reference proteome</keyword>
<dbReference type="CDD" id="cd17394">
    <property type="entry name" value="MFS_FucP_like"/>
    <property type="match status" value="1"/>
</dbReference>
<dbReference type="Pfam" id="PF07690">
    <property type="entry name" value="MFS_1"/>
    <property type="match status" value="1"/>
</dbReference>
<feature type="transmembrane region" description="Helical" evidence="11">
    <location>
        <begin position="88"/>
        <end position="107"/>
    </location>
</feature>
<comment type="subcellular location">
    <subcellularLocation>
        <location evidence="2">Cell inner membrane</location>
        <topology evidence="2">Multi-pass membrane protein</topology>
    </subcellularLocation>
</comment>
<name>A0A1T5NDQ5_9BACT</name>
<evidence type="ECO:0000256" key="8">
    <source>
        <dbReference type="ARBA" id="ARBA00022692"/>
    </source>
</evidence>
<dbReference type="EMBL" id="FUZZ01000001">
    <property type="protein sequence ID" value="SKC98319.1"/>
    <property type="molecule type" value="Genomic_DNA"/>
</dbReference>
<evidence type="ECO:0000256" key="9">
    <source>
        <dbReference type="ARBA" id="ARBA00022989"/>
    </source>
</evidence>
<dbReference type="NCBIfam" id="TIGR01272">
    <property type="entry name" value="gluP"/>
    <property type="match status" value="1"/>
</dbReference>
<keyword evidence="10 11" id="KW-0472">Membrane</keyword>
<keyword evidence="4" id="KW-0813">Transport</keyword>
<dbReference type="GO" id="GO:0015535">
    <property type="term" value="F:fucose:proton symporter activity"/>
    <property type="evidence" value="ECO:0007669"/>
    <property type="project" value="InterPro"/>
</dbReference>
<feature type="transmembrane region" description="Helical" evidence="11">
    <location>
        <begin position="400"/>
        <end position="417"/>
    </location>
</feature>
<evidence type="ECO:0000256" key="6">
    <source>
        <dbReference type="ARBA" id="ARBA00022519"/>
    </source>
</evidence>
<feature type="transmembrane region" description="Helical" evidence="11">
    <location>
        <begin position="251"/>
        <end position="273"/>
    </location>
</feature>
<comment type="similarity">
    <text evidence="3">Belongs to the major facilitator superfamily. FHS transporter (TC 2.A.1.7) family.</text>
</comment>
<dbReference type="NCBIfam" id="TIGR00885">
    <property type="entry name" value="fucP"/>
    <property type="match status" value="1"/>
</dbReference>
<evidence type="ECO:0000256" key="2">
    <source>
        <dbReference type="ARBA" id="ARBA00004429"/>
    </source>
</evidence>
<evidence type="ECO:0000313" key="12">
    <source>
        <dbReference type="EMBL" id="SKC98319.1"/>
    </source>
</evidence>
<feature type="transmembrane region" description="Helical" evidence="11">
    <location>
        <begin position="315"/>
        <end position="333"/>
    </location>
</feature>
<feature type="transmembrane region" description="Helical" evidence="11">
    <location>
        <begin position="285"/>
        <end position="303"/>
    </location>
</feature>
<evidence type="ECO:0000256" key="10">
    <source>
        <dbReference type="ARBA" id="ARBA00023136"/>
    </source>
</evidence>
<feature type="transmembrane region" description="Helical" evidence="11">
    <location>
        <begin position="373"/>
        <end position="394"/>
    </location>
</feature>
<dbReference type="AlphaFoldDB" id="A0A1T5NDQ5"/>
<dbReference type="GO" id="GO:0005354">
    <property type="term" value="F:galactose transmembrane transporter activity"/>
    <property type="evidence" value="ECO:0007669"/>
    <property type="project" value="InterPro"/>
</dbReference>
<dbReference type="STRING" id="393003.SAMN05660461_1160"/>
<dbReference type="Gene3D" id="1.20.1250.20">
    <property type="entry name" value="MFS general substrate transporter like domains"/>
    <property type="match status" value="2"/>
</dbReference>
<feature type="transmembrane region" description="Helical" evidence="11">
    <location>
        <begin position="64"/>
        <end position="81"/>
    </location>
</feature>
<evidence type="ECO:0000256" key="7">
    <source>
        <dbReference type="ARBA" id="ARBA00022597"/>
    </source>
</evidence>
<comment type="function">
    <text evidence="1">Intake of glucose and galactose.</text>
</comment>
<sequence>MNSTAAVKQTAPASSTSRQLKLATVLIISLFFLWALTGNLIPVLIPHLRKACQLNDFQSAFIDAAYWISYFFFALPAAWVMRKWSYKTGIITGLLIAAAGAVLFFPAAELRSFGLFLFALFLVAAGMTILETAANPYITIMGTPETAVQRLNFAQAFNGLGAFVAAFFLSKVILSGKELTAAQSSSMSPEALNQYLLTEARSVQVPYLAIAGVLLLTALLFRLVRFPKIQEEHSGGLSINLRVFRHVHFRWGVIAQFAYVGAQVCISSFFIRYAGYSGHMKEKEATTYLGLLLLCFMTGRYAGTLFMRKIAPQRLLLLYSIACVLLLCYSVAVGGRTGVYFLLAVEFFMSIMFPTIFSLAIRDLGNETKSASAFLVMSIVGGALIPLALGAVSFYSNVQLAYTVPLVCFAVVGYYALKRAAPVTVQAVPQ</sequence>
<dbReference type="GO" id="GO:0005886">
    <property type="term" value="C:plasma membrane"/>
    <property type="evidence" value="ECO:0007669"/>
    <property type="project" value="UniProtKB-SubCell"/>
</dbReference>
<dbReference type="InterPro" id="IPR005964">
    <property type="entry name" value="Glc/Gal_transptr_bac"/>
</dbReference>
<keyword evidence="6" id="KW-0997">Cell inner membrane</keyword>
<evidence type="ECO:0000256" key="1">
    <source>
        <dbReference type="ARBA" id="ARBA00003321"/>
    </source>
</evidence>
<feature type="transmembrane region" description="Helical" evidence="11">
    <location>
        <begin position="20"/>
        <end position="44"/>
    </location>
</feature>
<feature type="transmembrane region" description="Helical" evidence="11">
    <location>
        <begin position="339"/>
        <end position="361"/>
    </location>
</feature>
<keyword evidence="8 11" id="KW-0812">Transmembrane</keyword>
<dbReference type="InterPro" id="IPR005275">
    <property type="entry name" value="Lfuc_symporter_FucP"/>
</dbReference>
<dbReference type="Proteomes" id="UP000190166">
    <property type="component" value="Unassembled WGS sequence"/>
</dbReference>
<feature type="transmembrane region" description="Helical" evidence="11">
    <location>
        <begin position="205"/>
        <end position="224"/>
    </location>
</feature>
<protein>
    <submittedName>
        <fullName evidence="12">MFS transporter, FHS family, L-fucose permease</fullName>
    </submittedName>
</protein>
<evidence type="ECO:0000256" key="4">
    <source>
        <dbReference type="ARBA" id="ARBA00022448"/>
    </source>
</evidence>
<dbReference type="PANTHER" id="PTHR43702">
    <property type="entry name" value="L-FUCOSE-PROTON SYMPORTER"/>
    <property type="match status" value="1"/>
</dbReference>
<dbReference type="GO" id="GO:0055056">
    <property type="term" value="F:D-glucose transmembrane transporter activity"/>
    <property type="evidence" value="ECO:0007669"/>
    <property type="project" value="InterPro"/>
</dbReference>
<dbReference type="SUPFAM" id="SSF103473">
    <property type="entry name" value="MFS general substrate transporter"/>
    <property type="match status" value="1"/>
</dbReference>
<dbReference type="InterPro" id="IPR050375">
    <property type="entry name" value="MFS_TsgA-like"/>
</dbReference>
<evidence type="ECO:0000256" key="5">
    <source>
        <dbReference type="ARBA" id="ARBA00022475"/>
    </source>
</evidence>
<evidence type="ECO:0000256" key="3">
    <source>
        <dbReference type="ARBA" id="ARBA00009120"/>
    </source>
</evidence>
<accession>A0A1T5NDQ5</accession>
<dbReference type="PANTHER" id="PTHR43702:SF3">
    <property type="entry name" value="PROTEIN TSGA"/>
    <property type="match status" value="1"/>
</dbReference>
<keyword evidence="9 11" id="KW-1133">Transmembrane helix</keyword>
<dbReference type="RefSeq" id="WP_079468444.1">
    <property type="nucleotide sequence ID" value="NZ_FUZZ01000001.1"/>
</dbReference>
<proteinExistence type="inferred from homology"/>
<gene>
    <name evidence="12" type="ORF">SAMN05660461_1160</name>
</gene>
<dbReference type="InterPro" id="IPR036259">
    <property type="entry name" value="MFS_trans_sf"/>
</dbReference>
<feature type="transmembrane region" description="Helical" evidence="11">
    <location>
        <begin position="113"/>
        <end position="130"/>
    </location>
</feature>
<reference evidence="12 13" key="1">
    <citation type="submission" date="2017-02" db="EMBL/GenBank/DDBJ databases">
        <authorList>
            <person name="Peterson S.W."/>
        </authorList>
    </citation>
    <scope>NUCLEOTIDE SEQUENCE [LARGE SCALE GENOMIC DNA]</scope>
    <source>
        <strain evidence="12 13">DSM 18108</strain>
    </source>
</reference>
<feature type="transmembrane region" description="Helical" evidence="11">
    <location>
        <begin position="151"/>
        <end position="169"/>
    </location>
</feature>
<dbReference type="GO" id="GO:1904659">
    <property type="term" value="P:D-glucose transmembrane transport"/>
    <property type="evidence" value="ECO:0007669"/>
    <property type="project" value="InterPro"/>
</dbReference>